<dbReference type="Gene3D" id="3.40.50.720">
    <property type="entry name" value="NAD(P)-binding Rossmann-like Domain"/>
    <property type="match status" value="1"/>
</dbReference>
<dbReference type="PANTHER" id="PTHR43708">
    <property type="entry name" value="CONSERVED EXPRESSED OXIDOREDUCTASE (EUROFUNG)"/>
    <property type="match status" value="1"/>
</dbReference>
<gene>
    <name evidence="4" type="ORF">E6H02_06585</name>
</gene>
<sequence>MCRADFGTRTRSKRWAAGSPTRPTATGCCGTTRSASSGLEDSAVAKPHPRSAPLRVALAGAGMISYYHLVAWSHAGGRARVVAICDPDSTRARKRAGEFGIARVYDSADAMFAAETLDALDVASPRETHAVWVEAAAARGIDALCQKPLAPTLGEAEALVSRVGGRVRLMVHENWRFRPWYRELQRWLAAGEVGDILGGYMTMFSSGLLPDERGRRPALIRQPFMAHEARLMIAETLIHHLDVMRWLVGPLRVIGARTARTLTEVEGETLATIFLESAAGAPIVVTGTMGAPGFPPRTEDRLELIGRGASAVLTG</sequence>
<evidence type="ECO:0000259" key="2">
    <source>
        <dbReference type="Pfam" id="PF01408"/>
    </source>
</evidence>
<dbReference type="Pfam" id="PF22725">
    <property type="entry name" value="GFO_IDH_MocA_C3"/>
    <property type="match status" value="1"/>
</dbReference>
<dbReference type="InterPro" id="IPR000683">
    <property type="entry name" value="Gfo/Idh/MocA-like_OxRdtase_N"/>
</dbReference>
<dbReference type="InterPro" id="IPR051317">
    <property type="entry name" value="Gfo/Idh/MocA_oxidoreduct"/>
</dbReference>
<comment type="caution">
    <text evidence="4">The sequence shown here is derived from an EMBL/GenBank/DDBJ whole genome shotgun (WGS) entry which is preliminary data.</text>
</comment>
<feature type="domain" description="GFO/IDH/MocA-like oxidoreductase" evidence="3">
    <location>
        <begin position="181"/>
        <end position="310"/>
    </location>
</feature>
<feature type="domain" description="Gfo/Idh/MocA-like oxidoreductase N-terminal" evidence="2">
    <location>
        <begin position="54"/>
        <end position="162"/>
    </location>
</feature>
<evidence type="ECO:0000313" key="5">
    <source>
        <dbReference type="Proteomes" id="UP000320393"/>
    </source>
</evidence>
<dbReference type="PANTHER" id="PTHR43708:SF8">
    <property type="entry name" value="OXIDOREDUCTASE"/>
    <property type="match status" value="1"/>
</dbReference>
<dbReference type="GO" id="GO:0000166">
    <property type="term" value="F:nucleotide binding"/>
    <property type="evidence" value="ECO:0007669"/>
    <property type="project" value="InterPro"/>
</dbReference>
<dbReference type="Proteomes" id="UP000320393">
    <property type="component" value="Unassembled WGS sequence"/>
</dbReference>
<dbReference type="AlphaFoldDB" id="A0A537LUT9"/>
<feature type="compositionally biased region" description="Polar residues" evidence="1">
    <location>
        <begin position="21"/>
        <end position="39"/>
    </location>
</feature>
<proteinExistence type="predicted"/>
<feature type="region of interest" description="Disordered" evidence="1">
    <location>
        <begin position="1"/>
        <end position="46"/>
    </location>
</feature>
<dbReference type="InterPro" id="IPR055170">
    <property type="entry name" value="GFO_IDH_MocA-like_dom"/>
</dbReference>
<reference evidence="4 5" key="1">
    <citation type="journal article" date="2019" name="Nat. Microbiol.">
        <title>Mediterranean grassland soil C-N compound turnover is dependent on rainfall and depth, and is mediated by genomically divergent microorganisms.</title>
        <authorList>
            <person name="Diamond S."/>
            <person name="Andeer P.F."/>
            <person name="Li Z."/>
            <person name="Crits-Christoph A."/>
            <person name="Burstein D."/>
            <person name="Anantharaman K."/>
            <person name="Lane K.R."/>
            <person name="Thomas B.C."/>
            <person name="Pan C."/>
            <person name="Northen T.R."/>
            <person name="Banfield J.F."/>
        </authorList>
    </citation>
    <scope>NUCLEOTIDE SEQUENCE [LARGE SCALE GENOMIC DNA]</scope>
    <source>
        <strain evidence="4">NP_5</strain>
    </source>
</reference>
<dbReference type="Gene3D" id="3.30.360.10">
    <property type="entry name" value="Dihydrodipicolinate Reductase, domain 2"/>
    <property type="match status" value="1"/>
</dbReference>
<protein>
    <submittedName>
        <fullName evidence="4">Gfo/Idh/MocA family oxidoreductase</fullName>
    </submittedName>
</protein>
<name>A0A537LUT9_9BACT</name>
<dbReference type="InterPro" id="IPR036291">
    <property type="entry name" value="NAD(P)-bd_dom_sf"/>
</dbReference>
<accession>A0A537LUT9</accession>
<dbReference type="SUPFAM" id="SSF51735">
    <property type="entry name" value="NAD(P)-binding Rossmann-fold domains"/>
    <property type="match status" value="1"/>
</dbReference>
<evidence type="ECO:0000259" key="3">
    <source>
        <dbReference type="Pfam" id="PF22725"/>
    </source>
</evidence>
<dbReference type="Pfam" id="PF01408">
    <property type="entry name" value="GFO_IDH_MocA"/>
    <property type="match status" value="1"/>
</dbReference>
<dbReference type="SUPFAM" id="SSF55347">
    <property type="entry name" value="Glyceraldehyde-3-phosphate dehydrogenase-like, C-terminal domain"/>
    <property type="match status" value="1"/>
</dbReference>
<organism evidence="4 5">
    <name type="scientific">Candidatus Segetimicrobium genomatis</name>
    <dbReference type="NCBI Taxonomy" id="2569760"/>
    <lineage>
        <taxon>Bacteria</taxon>
        <taxon>Bacillati</taxon>
        <taxon>Candidatus Sysuimicrobiota</taxon>
        <taxon>Candidatus Sysuimicrobiia</taxon>
        <taxon>Candidatus Sysuimicrobiales</taxon>
        <taxon>Candidatus Segetimicrobiaceae</taxon>
        <taxon>Candidatus Segetimicrobium</taxon>
    </lineage>
</organism>
<evidence type="ECO:0000313" key="4">
    <source>
        <dbReference type="EMBL" id="TMJ11775.1"/>
    </source>
</evidence>
<dbReference type="EMBL" id="VBAM01000210">
    <property type="protein sequence ID" value="TMJ11775.1"/>
    <property type="molecule type" value="Genomic_DNA"/>
</dbReference>
<evidence type="ECO:0000256" key="1">
    <source>
        <dbReference type="SAM" id="MobiDB-lite"/>
    </source>
</evidence>
<feature type="non-terminal residue" evidence="4">
    <location>
        <position position="315"/>
    </location>
</feature>